<dbReference type="Proteomes" id="UP000306236">
    <property type="component" value="Unassembled WGS sequence"/>
</dbReference>
<dbReference type="SUPFAM" id="SSF46458">
    <property type="entry name" value="Globin-like"/>
    <property type="match status" value="1"/>
</dbReference>
<evidence type="ECO:0000313" key="2">
    <source>
        <dbReference type="Proteomes" id="UP000306236"/>
    </source>
</evidence>
<evidence type="ECO:0000313" key="1">
    <source>
        <dbReference type="EMBL" id="THJ32970.1"/>
    </source>
</evidence>
<organism evidence="1 2">
    <name type="scientific">Lampropedia aestuarii</name>
    <dbReference type="NCBI Taxonomy" id="2562762"/>
    <lineage>
        <taxon>Bacteria</taxon>
        <taxon>Pseudomonadati</taxon>
        <taxon>Pseudomonadota</taxon>
        <taxon>Betaproteobacteria</taxon>
        <taxon>Burkholderiales</taxon>
        <taxon>Comamonadaceae</taxon>
        <taxon>Lampropedia</taxon>
    </lineage>
</organism>
<reference evidence="1 2" key="1">
    <citation type="submission" date="2019-04" db="EMBL/GenBank/DDBJ databases">
        <title>Lampropedia sp YIM MLB12 draf genome.</title>
        <authorList>
            <person name="Wang Y.-X."/>
        </authorList>
    </citation>
    <scope>NUCLEOTIDE SEQUENCE [LARGE SCALE GENOMIC DNA]</scope>
    <source>
        <strain evidence="1 2">YIM MLB12</strain>
    </source>
</reference>
<dbReference type="RefSeq" id="WP_136406572.1">
    <property type="nucleotide sequence ID" value="NZ_SSWX01000012.1"/>
</dbReference>
<comment type="caution">
    <text evidence="1">The sequence shown here is derived from an EMBL/GenBank/DDBJ whole genome shotgun (WGS) entry which is preliminary data.</text>
</comment>
<dbReference type="AlphaFoldDB" id="A0A4S5BKS3"/>
<dbReference type="GO" id="GO:0019825">
    <property type="term" value="F:oxygen binding"/>
    <property type="evidence" value="ECO:0007669"/>
    <property type="project" value="InterPro"/>
</dbReference>
<keyword evidence="2" id="KW-1185">Reference proteome</keyword>
<dbReference type="GO" id="GO:0020037">
    <property type="term" value="F:heme binding"/>
    <property type="evidence" value="ECO:0007669"/>
    <property type="project" value="InterPro"/>
</dbReference>
<gene>
    <name evidence="1" type="ORF">E8K88_10225</name>
</gene>
<dbReference type="EMBL" id="SSWX01000012">
    <property type="protein sequence ID" value="THJ32970.1"/>
    <property type="molecule type" value="Genomic_DNA"/>
</dbReference>
<proteinExistence type="predicted"/>
<accession>A0A4S5BKS3</accession>
<sequence>MGNSQTLCTEAEIETLVQQFYGRVRADATLGPIFNAKIDDWVAHEQLLSQFWSSVLLRTGRFSGSPMRTHAQLQDLSPALFERWLAIFSQVCDQQPNQAMAAHAQSMAQRMAQSLWMGWQMQHSEGGKAVPSVLTRVPLGESEQLSAPDVS</sequence>
<dbReference type="InterPro" id="IPR012292">
    <property type="entry name" value="Globin/Proto"/>
</dbReference>
<dbReference type="InterPro" id="IPR009050">
    <property type="entry name" value="Globin-like_sf"/>
</dbReference>
<dbReference type="OrthoDB" id="25954at2"/>
<dbReference type="CDD" id="cd08916">
    <property type="entry name" value="TrHb3_P"/>
    <property type="match status" value="1"/>
</dbReference>
<dbReference type="Gene3D" id="1.10.490.10">
    <property type="entry name" value="Globins"/>
    <property type="match status" value="1"/>
</dbReference>
<name>A0A4S5BKS3_9BURK</name>
<protein>
    <submittedName>
        <fullName evidence="1">Group III truncated hemoglobin</fullName>
    </submittedName>
</protein>